<dbReference type="Pfam" id="PF01075">
    <property type="entry name" value="Glyco_transf_9"/>
    <property type="match status" value="1"/>
</dbReference>
<gene>
    <name evidence="6" type="ORF">Thini_1896</name>
</gene>
<dbReference type="AlphaFoldDB" id="A0A656HE55"/>
<keyword evidence="2 6" id="KW-0808">Transferase</keyword>
<dbReference type="GO" id="GO:0005829">
    <property type="term" value="C:cytosol"/>
    <property type="evidence" value="ECO:0007669"/>
    <property type="project" value="TreeGrafter"/>
</dbReference>
<dbReference type="InterPro" id="IPR011910">
    <property type="entry name" value="RfaF"/>
</dbReference>
<evidence type="ECO:0000313" key="7">
    <source>
        <dbReference type="Proteomes" id="UP000005317"/>
    </source>
</evidence>
<evidence type="ECO:0000256" key="3">
    <source>
        <dbReference type="ARBA" id="ARBA00043995"/>
    </source>
</evidence>
<dbReference type="InterPro" id="IPR002201">
    <property type="entry name" value="Glyco_trans_9"/>
</dbReference>
<protein>
    <recommendedName>
        <fullName evidence="4">lipopolysaccharide heptosyltransferase II</fullName>
        <ecNumber evidence="4">2.4.99.24</ecNumber>
    </recommendedName>
</protein>
<dbReference type="OrthoDB" id="9797795at2"/>
<comment type="similarity">
    <text evidence="3">Belongs to the glycosyltransferase 9 family.</text>
</comment>
<evidence type="ECO:0000256" key="1">
    <source>
        <dbReference type="ARBA" id="ARBA00022676"/>
    </source>
</evidence>
<dbReference type="Proteomes" id="UP000005317">
    <property type="component" value="Unassembled WGS sequence"/>
</dbReference>
<dbReference type="EC" id="2.4.99.24" evidence="4"/>
<keyword evidence="1" id="KW-0328">Glycosyltransferase</keyword>
<dbReference type="GO" id="GO:0008713">
    <property type="term" value="F:ADP-heptose-lipopolysaccharide heptosyltransferase activity"/>
    <property type="evidence" value="ECO:0007669"/>
    <property type="project" value="UniProtKB-EC"/>
</dbReference>
<dbReference type="SUPFAM" id="SSF53756">
    <property type="entry name" value="UDP-Glycosyltransferase/glycogen phosphorylase"/>
    <property type="match status" value="1"/>
</dbReference>
<name>A0A656HE55_THINJ</name>
<dbReference type="NCBIfam" id="TIGR02195">
    <property type="entry name" value="heptsyl_trn_II"/>
    <property type="match status" value="1"/>
</dbReference>
<sequence>MPFAPRRCLVVGPSWVGDMVMAQSLFMALKQRFPALQIDVLAPAWSKPILAAMPEVSFAITMPLQHGELALKTRYRLGESLRATAYDWAIVLPRSLKSALIPFWAQATLRTGYRGEMRYGLLNDLRPLDKSVLTMTVQRFVALGLPADAQLPPEISPPRLRVTEKQKADTRQKFLRRNPSPALPLSGEGAKDGVLLGSPPDKGRLGGVSSLLALCPGAEYGGAKRWPAEYFAEVASHHIAQGGEVILLGSGKDAPVTAQIASTVNSPACLDLAGKTSLQEVLALLALADQVVSNDSGLMHVAAAVGAPVVALYGSSDPTYTPPLSANAQILYLGLQCSPCFKRECPLGHLDCLRKITPDQVIDCL</sequence>
<dbReference type="PANTHER" id="PTHR30160:SF7">
    <property type="entry name" value="ADP-HEPTOSE--LPS HEPTOSYLTRANSFERASE 2"/>
    <property type="match status" value="1"/>
</dbReference>
<evidence type="ECO:0000256" key="4">
    <source>
        <dbReference type="ARBA" id="ARBA00044042"/>
    </source>
</evidence>
<comment type="catalytic activity">
    <reaction evidence="5">
        <text>an L-alpha-D-Hep-(1-&gt;5)-[alpha-Kdo-(2-&gt;4)]-alpha-Kdo-(2-&gt;6)-lipid A + ADP-L-glycero-beta-D-manno-heptose = an L-alpha-D-Hep-(1-&gt;3)-L-alpha-D-Hep-(1-&gt;5)-[alpha-Kdo-(2-&gt;4)]-alpha-Kdo-(2-&gt;6)-lipid A + ADP + H(+)</text>
        <dbReference type="Rhea" id="RHEA:74071"/>
        <dbReference type="ChEBI" id="CHEBI:15378"/>
        <dbReference type="ChEBI" id="CHEBI:61506"/>
        <dbReference type="ChEBI" id="CHEBI:193068"/>
        <dbReference type="ChEBI" id="CHEBI:193069"/>
        <dbReference type="ChEBI" id="CHEBI:456216"/>
        <dbReference type="EC" id="2.4.99.24"/>
    </reaction>
</comment>
<dbReference type="InterPro" id="IPR051199">
    <property type="entry name" value="LPS_LOS_Heptosyltrfase"/>
</dbReference>
<dbReference type="GO" id="GO:0009244">
    <property type="term" value="P:lipopolysaccharide core region biosynthetic process"/>
    <property type="evidence" value="ECO:0007669"/>
    <property type="project" value="TreeGrafter"/>
</dbReference>
<keyword evidence="7" id="KW-1185">Reference proteome</keyword>
<dbReference type="FunFam" id="3.40.50.2000:FF:000023">
    <property type="entry name" value="ADP-heptose--LPS heptosyltransferase II"/>
    <property type="match status" value="1"/>
</dbReference>
<dbReference type="Gene3D" id="3.40.50.2000">
    <property type="entry name" value="Glycogen Phosphorylase B"/>
    <property type="match status" value="2"/>
</dbReference>
<organism evidence="6 7">
    <name type="scientific">Thiothrix nivea (strain ATCC 35100 / DSM 5205 / JP2)</name>
    <dbReference type="NCBI Taxonomy" id="870187"/>
    <lineage>
        <taxon>Bacteria</taxon>
        <taxon>Pseudomonadati</taxon>
        <taxon>Pseudomonadota</taxon>
        <taxon>Gammaproteobacteria</taxon>
        <taxon>Thiotrichales</taxon>
        <taxon>Thiotrichaceae</taxon>
        <taxon>Thiothrix</taxon>
    </lineage>
</organism>
<evidence type="ECO:0000313" key="6">
    <source>
        <dbReference type="EMBL" id="EIJ34472.1"/>
    </source>
</evidence>
<dbReference type="RefSeq" id="WP_002708400.1">
    <property type="nucleotide sequence ID" value="NZ_JH651384.1"/>
</dbReference>
<reference evidence="7" key="1">
    <citation type="journal article" date="2011" name="Stand. Genomic Sci.">
        <title>Genome sequence of the filamentous, gliding Thiothrix nivea neotype strain (JP2(T)).</title>
        <authorList>
            <person name="Lapidus A."/>
            <person name="Nolan M."/>
            <person name="Lucas S."/>
            <person name="Glavina Del Rio T."/>
            <person name="Tice H."/>
            <person name="Cheng J.F."/>
            <person name="Tapia R."/>
            <person name="Han C."/>
            <person name="Goodwin L."/>
            <person name="Pitluck S."/>
            <person name="Liolios K."/>
            <person name="Pagani I."/>
            <person name="Ivanova N."/>
            <person name="Huntemann M."/>
            <person name="Mavromatis K."/>
            <person name="Mikhailova N."/>
            <person name="Pati A."/>
            <person name="Chen A."/>
            <person name="Palaniappan K."/>
            <person name="Land M."/>
            <person name="Brambilla E.M."/>
            <person name="Rohde M."/>
            <person name="Abt B."/>
            <person name="Verbarg S."/>
            <person name="Goker M."/>
            <person name="Bristow J."/>
            <person name="Eisen J.A."/>
            <person name="Markowitz V."/>
            <person name="Hugenholtz P."/>
            <person name="Kyrpides N.C."/>
            <person name="Klenk H.P."/>
            <person name="Woyke T."/>
        </authorList>
    </citation>
    <scope>NUCLEOTIDE SEQUENCE [LARGE SCALE GENOMIC DNA]</scope>
    <source>
        <strain evidence="7">ATCC 35100 / DSM 5205 / JP2</strain>
    </source>
</reference>
<dbReference type="EMBL" id="JH651384">
    <property type="protein sequence ID" value="EIJ34472.1"/>
    <property type="molecule type" value="Genomic_DNA"/>
</dbReference>
<evidence type="ECO:0000256" key="5">
    <source>
        <dbReference type="ARBA" id="ARBA00047503"/>
    </source>
</evidence>
<dbReference type="CDD" id="cd03789">
    <property type="entry name" value="GT9_LPS_heptosyltransferase"/>
    <property type="match status" value="1"/>
</dbReference>
<accession>A0A656HE55</accession>
<dbReference type="PANTHER" id="PTHR30160">
    <property type="entry name" value="TETRAACYLDISACCHARIDE 4'-KINASE-RELATED"/>
    <property type="match status" value="1"/>
</dbReference>
<proteinExistence type="inferred from homology"/>
<evidence type="ECO:0000256" key="2">
    <source>
        <dbReference type="ARBA" id="ARBA00022679"/>
    </source>
</evidence>